<accession>A0AAJ2NTI3</accession>
<reference evidence="1" key="1">
    <citation type="submission" date="2023-10" db="EMBL/GenBank/DDBJ databases">
        <title>Screening of Alkalihalophilus pseudofirmusBZ-TG-HK211 and Its Alleviation of Salt Stress on Rapeseed Growth.</title>
        <authorList>
            <person name="Zhao B."/>
            <person name="Guo T."/>
        </authorList>
    </citation>
    <scope>NUCLEOTIDE SEQUENCE</scope>
    <source>
        <strain evidence="1">BZ-TG-HK211</strain>
    </source>
</reference>
<dbReference type="EMBL" id="JAWJAY010001183">
    <property type="protein sequence ID" value="MDV2888266.1"/>
    <property type="molecule type" value="Genomic_DNA"/>
</dbReference>
<organism evidence="1 2">
    <name type="scientific">Alkalihalophilus pseudofirmus</name>
    <name type="common">Bacillus pseudofirmus</name>
    <dbReference type="NCBI Taxonomy" id="79885"/>
    <lineage>
        <taxon>Bacteria</taxon>
        <taxon>Bacillati</taxon>
        <taxon>Bacillota</taxon>
        <taxon>Bacilli</taxon>
        <taxon>Bacillales</taxon>
        <taxon>Bacillaceae</taxon>
        <taxon>Alkalihalophilus</taxon>
    </lineage>
</organism>
<evidence type="ECO:0000313" key="1">
    <source>
        <dbReference type="EMBL" id="MDV2888266.1"/>
    </source>
</evidence>
<dbReference type="Proteomes" id="UP001285636">
    <property type="component" value="Unassembled WGS sequence"/>
</dbReference>
<dbReference type="Gene3D" id="6.10.140.1030">
    <property type="match status" value="1"/>
</dbReference>
<sequence length="81" mass="9798">YIKRLREMFPDASEHFYMTDPAELPEEEQLSFVSNVRATLAFLNAQLQLKKRNYPMSDLWWDVYNYYVKSPEKRQAQKVFS</sequence>
<name>A0AAJ2NTI3_ALKPS</name>
<protein>
    <submittedName>
        <fullName evidence="1">Uncharacterized protein</fullName>
    </submittedName>
</protein>
<feature type="non-terminal residue" evidence="1">
    <location>
        <position position="1"/>
    </location>
</feature>
<dbReference type="RefSeq" id="WP_323468233.1">
    <property type="nucleotide sequence ID" value="NZ_JAWJAY010001183.1"/>
</dbReference>
<feature type="non-terminal residue" evidence="1">
    <location>
        <position position="81"/>
    </location>
</feature>
<gene>
    <name evidence="1" type="ORF">RYX45_24195</name>
</gene>
<dbReference type="AlphaFoldDB" id="A0AAJ2NTI3"/>
<comment type="caution">
    <text evidence="1">The sequence shown here is derived from an EMBL/GenBank/DDBJ whole genome shotgun (WGS) entry which is preliminary data.</text>
</comment>
<evidence type="ECO:0000313" key="2">
    <source>
        <dbReference type="Proteomes" id="UP001285636"/>
    </source>
</evidence>
<proteinExistence type="predicted"/>